<keyword evidence="2" id="KW-0489">Methyltransferase</keyword>
<dbReference type="InterPro" id="IPR029063">
    <property type="entry name" value="SAM-dependent_MTases_sf"/>
</dbReference>
<dbReference type="InterPro" id="IPR013216">
    <property type="entry name" value="Methyltransf_11"/>
</dbReference>
<keyword evidence="2" id="KW-0808">Transferase</keyword>
<dbReference type="SUPFAM" id="SSF53335">
    <property type="entry name" value="S-adenosyl-L-methionine-dependent methyltransferases"/>
    <property type="match status" value="1"/>
</dbReference>
<accession>L0DLR8</accession>
<dbReference type="STRING" id="886293.Sinac_5470"/>
<organism evidence="2 3">
    <name type="scientific">Singulisphaera acidiphila (strain ATCC BAA-1392 / DSM 18658 / VKM B-2454 / MOB10)</name>
    <dbReference type="NCBI Taxonomy" id="886293"/>
    <lineage>
        <taxon>Bacteria</taxon>
        <taxon>Pseudomonadati</taxon>
        <taxon>Planctomycetota</taxon>
        <taxon>Planctomycetia</taxon>
        <taxon>Isosphaerales</taxon>
        <taxon>Isosphaeraceae</taxon>
        <taxon>Singulisphaera</taxon>
    </lineage>
</organism>
<dbReference type="EMBL" id="CP003364">
    <property type="protein sequence ID" value="AGA29616.1"/>
    <property type="molecule type" value="Genomic_DNA"/>
</dbReference>
<dbReference type="Proteomes" id="UP000010798">
    <property type="component" value="Chromosome"/>
</dbReference>
<dbReference type="HOGENOM" id="CLU_952828_0_0_0"/>
<name>L0DLR8_SINAD</name>
<evidence type="ECO:0000313" key="3">
    <source>
        <dbReference type="Proteomes" id="UP000010798"/>
    </source>
</evidence>
<keyword evidence="3" id="KW-1185">Reference proteome</keyword>
<feature type="domain" description="Methyltransferase type 11" evidence="1">
    <location>
        <begin position="65"/>
        <end position="163"/>
    </location>
</feature>
<dbReference type="CDD" id="cd02440">
    <property type="entry name" value="AdoMet_MTases"/>
    <property type="match status" value="1"/>
</dbReference>
<proteinExistence type="predicted"/>
<reference evidence="2 3" key="1">
    <citation type="submission" date="2012-02" db="EMBL/GenBank/DDBJ databases">
        <title>Complete sequence of chromosome of Singulisphaera acidiphila DSM 18658.</title>
        <authorList>
            <consortium name="US DOE Joint Genome Institute (JGI-PGF)"/>
            <person name="Lucas S."/>
            <person name="Copeland A."/>
            <person name="Lapidus A."/>
            <person name="Glavina del Rio T."/>
            <person name="Dalin E."/>
            <person name="Tice H."/>
            <person name="Bruce D."/>
            <person name="Goodwin L."/>
            <person name="Pitluck S."/>
            <person name="Peters L."/>
            <person name="Ovchinnikova G."/>
            <person name="Chertkov O."/>
            <person name="Kyrpides N."/>
            <person name="Mavromatis K."/>
            <person name="Ivanova N."/>
            <person name="Brettin T."/>
            <person name="Detter J.C."/>
            <person name="Han C."/>
            <person name="Larimer F."/>
            <person name="Land M."/>
            <person name="Hauser L."/>
            <person name="Markowitz V."/>
            <person name="Cheng J.-F."/>
            <person name="Hugenholtz P."/>
            <person name="Woyke T."/>
            <person name="Wu D."/>
            <person name="Tindall B."/>
            <person name="Pomrenke H."/>
            <person name="Brambilla E."/>
            <person name="Klenk H.-P."/>
            <person name="Eisen J.A."/>
        </authorList>
    </citation>
    <scope>NUCLEOTIDE SEQUENCE [LARGE SCALE GENOMIC DNA]</scope>
    <source>
        <strain evidence="3">ATCC BAA-1392 / DSM 18658 / VKM B-2454 / MOB10</strain>
    </source>
</reference>
<keyword evidence="2" id="KW-0830">Ubiquinone</keyword>
<evidence type="ECO:0000259" key="1">
    <source>
        <dbReference type="Pfam" id="PF08241"/>
    </source>
</evidence>
<dbReference type="PANTHER" id="PTHR43591">
    <property type="entry name" value="METHYLTRANSFERASE"/>
    <property type="match status" value="1"/>
</dbReference>
<dbReference type="Gene3D" id="3.40.50.150">
    <property type="entry name" value="Vaccinia Virus protein VP39"/>
    <property type="match status" value="1"/>
</dbReference>
<dbReference type="Pfam" id="PF08241">
    <property type="entry name" value="Methyltransf_11"/>
    <property type="match status" value="1"/>
</dbReference>
<dbReference type="GO" id="GO:0032259">
    <property type="term" value="P:methylation"/>
    <property type="evidence" value="ECO:0007669"/>
    <property type="project" value="UniProtKB-KW"/>
</dbReference>
<gene>
    <name evidence="2" type="ordered locus">Sinac_5470</name>
</gene>
<protein>
    <submittedName>
        <fullName evidence="2">Methylase involved in ubiquinone/menaquinone biosynthesis</fullName>
    </submittedName>
</protein>
<dbReference type="KEGG" id="saci:Sinac_5470"/>
<dbReference type="AlphaFoldDB" id="L0DLR8"/>
<sequence length="292" mass="33785">MLSRFVEHVIYRLSMRAHSPANASELSHREATFSKAGYQHWRRSELESQFTKFFDVSSLRGRRVLDFGCGSGDLSFFAASAGAAEVIGTELSQRDAAQAEHRRADLGLTNLRIVHETNPSAIGLPDHTVDVLLCFDVLEHIMEYERIVAEWRRVLAPGGRVLIWWSVYWHPYGHHLQTMIPLPWVHALLNDEALMRVCAKIYDNPKFRPRIWHFDADGQRVENPYRGVTRFTDLNRLTIKKFERVLRSAGLVIARRDIQPFTGRRLAWLKRTLVRLRPDFFCSCVAYEITVP</sequence>
<dbReference type="eggNOG" id="COG2226">
    <property type="taxonomic scope" value="Bacteria"/>
</dbReference>
<dbReference type="GO" id="GO:0008757">
    <property type="term" value="F:S-adenosylmethionine-dependent methyltransferase activity"/>
    <property type="evidence" value="ECO:0007669"/>
    <property type="project" value="InterPro"/>
</dbReference>
<evidence type="ECO:0000313" key="2">
    <source>
        <dbReference type="EMBL" id="AGA29616.1"/>
    </source>
</evidence>